<evidence type="ECO:0000313" key="3">
    <source>
        <dbReference type="Proteomes" id="UP001157160"/>
    </source>
</evidence>
<accession>A0AA37UPW0</accession>
<evidence type="ECO:0000256" key="1">
    <source>
        <dbReference type="SAM" id="MobiDB-lite"/>
    </source>
</evidence>
<dbReference type="EMBL" id="BSUL01000001">
    <property type="protein sequence ID" value="GMA28806.1"/>
    <property type="molecule type" value="Genomic_DNA"/>
</dbReference>
<sequence>MGADALDHRGVAVVRIRRADVEVTAQGDGLARMRRLPVAHVALQGRVPVELVGVVRIGERAAVGHVQAPQPHAVDRGAERARLLGLVRPLRALEEAGHAGERRLHILDRAQAGDRHAVPLVEAVHRQLVAGVLERLRRELLRLALDLLHEQHVHALALQELDRAADPGADGVDVPRGDAHGPNATEALPRTGCATTVARLRHPAQRHGGPNGTTSMNLHQELRAVLELQYRNQSTPPAPAVQ</sequence>
<proteinExistence type="predicted"/>
<reference evidence="2 3" key="1">
    <citation type="journal article" date="2014" name="Int. J. Syst. Evol. Microbiol.">
        <title>Complete genome sequence of Corynebacterium casei LMG S-19264T (=DSM 44701T), isolated from a smear-ripened cheese.</title>
        <authorList>
            <consortium name="US DOE Joint Genome Institute (JGI-PGF)"/>
            <person name="Walter F."/>
            <person name="Albersmeier A."/>
            <person name="Kalinowski J."/>
            <person name="Ruckert C."/>
        </authorList>
    </citation>
    <scope>NUCLEOTIDE SEQUENCE [LARGE SCALE GENOMIC DNA]</scope>
    <source>
        <strain evidence="2 3">NBRC 112289</strain>
    </source>
</reference>
<name>A0AA37UPW0_9MICO</name>
<comment type="caution">
    <text evidence="2">The sequence shown here is derived from an EMBL/GenBank/DDBJ whole genome shotgun (WGS) entry which is preliminary data.</text>
</comment>
<keyword evidence="3" id="KW-1185">Reference proteome</keyword>
<dbReference type="AlphaFoldDB" id="A0AA37UPW0"/>
<gene>
    <name evidence="2" type="ORF">GCM10025874_20590</name>
</gene>
<protein>
    <submittedName>
        <fullName evidence="2">Uncharacterized protein</fullName>
    </submittedName>
</protein>
<organism evidence="2 3">
    <name type="scientific">Arenivirga flava</name>
    <dbReference type="NCBI Taxonomy" id="1930060"/>
    <lineage>
        <taxon>Bacteria</taxon>
        <taxon>Bacillati</taxon>
        <taxon>Actinomycetota</taxon>
        <taxon>Actinomycetes</taxon>
        <taxon>Micrococcales</taxon>
        <taxon>Microbacteriaceae</taxon>
        <taxon>Arenivirga</taxon>
    </lineage>
</organism>
<evidence type="ECO:0000313" key="2">
    <source>
        <dbReference type="EMBL" id="GMA28806.1"/>
    </source>
</evidence>
<dbReference type="Proteomes" id="UP001157160">
    <property type="component" value="Unassembled WGS sequence"/>
</dbReference>
<feature type="region of interest" description="Disordered" evidence="1">
    <location>
        <begin position="167"/>
        <end position="188"/>
    </location>
</feature>